<dbReference type="PANTHER" id="PTHR43547:SF3">
    <property type="entry name" value="SENSOR PROTEIN CITS"/>
    <property type="match status" value="1"/>
</dbReference>
<dbReference type="GO" id="GO:0000155">
    <property type="term" value="F:phosphorelay sensor kinase activity"/>
    <property type="evidence" value="ECO:0007669"/>
    <property type="project" value="InterPro"/>
</dbReference>
<dbReference type="EMBL" id="NOWF01000005">
    <property type="protein sequence ID" value="OYD07771.1"/>
    <property type="molecule type" value="Genomic_DNA"/>
</dbReference>
<dbReference type="InterPro" id="IPR016120">
    <property type="entry name" value="Sig_transdc_His_kin_SpoOB"/>
</dbReference>
<dbReference type="Pfam" id="PF14689">
    <property type="entry name" value="SPOB_a"/>
    <property type="match status" value="1"/>
</dbReference>
<dbReference type="SUPFAM" id="SSF103190">
    <property type="entry name" value="Sensory domain-like"/>
    <property type="match status" value="1"/>
</dbReference>
<evidence type="ECO:0000256" key="1">
    <source>
        <dbReference type="ARBA" id="ARBA00000085"/>
    </source>
</evidence>
<dbReference type="PROSITE" id="PS50112">
    <property type="entry name" value="PAS"/>
    <property type="match status" value="1"/>
</dbReference>
<proteinExistence type="predicted"/>
<dbReference type="Pfam" id="PF02518">
    <property type="entry name" value="HATPase_c"/>
    <property type="match status" value="1"/>
</dbReference>
<dbReference type="PANTHER" id="PTHR43547">
    <property type="entry name" value="TWO-COMPONENT HISTIDINE KINASE"/>
    <property type="match status" value="1"/>
</dbReference>
<dbReference type="SUPFAM" id="SSF55890">
    <property type="entry name" value="Sporulation response regulatory protein Spo0B"/>
    <property type="match status" value="1"/>
</dbReference>
<evidence type="ECO:0000256" key="7">
    <source>
        <dbReference type="ARBA" id="ARBA00022692"/>
    </source>
</evidence>
<evidence type="ECO:0000256" key="11">
    <source>
        <dbReference type="ARBA" id="ARBA00022989"/>
    </source>
</evidence>
<evidence type="ECO:0000256" key="5">
    <source>
        <dbReference type="ARBA" id="ARBA00022553"/>
    </source>
</evidence>
<evidence type="ECO:0000256" key="9">
    <source>
        <dbReference type="ARBA" id="ARBA00022777"/>
    </source>
</evidence>
<keyword evidence="6" id="KW-0808">Transferase</keyword>
<keyword evidence="10" id="KW-0067">ATP-binding</keyword>
<dbReference type="InterPro" id="IPR000014">
    <property type="entry name" value="PAS"/>
</dbReference>
<dbReference type="InterPro" id="IPR004358">
    <property type="entry name" value="Sig_transdc_His_kin-like_C"/>
</dbReference>
<dbReference type="SMART" id="SM00091">
    <property type="entry name" value="PAS"/>
    <property type="match status" value="1"/>
</dbReference>
<dbReference type="InterPro" id="IPR035965">
    <property type="entry name" value="PAS-like_dom_sf"/>
</dbReference>
<dbReference type="FunFam" id="3.30.450.20:FF:000018">
    <property type="entry name" value="Sensor histidine kinase DcuS"/>
    <property type="match status" value="1"/>
</dbReference>
<evidence type="ECO:0000313" key="18">
    <source>
        <dbReference type="Proteomes" id="UP000215459"/>
    </source>
</evidence>
<dbReference type="InterPro" id="IPR033463">
    <property type="entry name" value="sCache_3"/>
</dbReference>
<dbReference type="FunFam" id="1.10.287.130:FF:000011">
    <property type="entry name" value="Sensor histidine kinase DcuS"/>
    <property type="match status" value="1"/>
</dbReference>
<comment type="subcellular location">
    <subcellularLocation>
        <location evidence="2">Cell membrane</location>
        <topology evidence="2">Multi-pass membrane protein</topology>
    </subcellularLocation>
</comment>
<name>A0A235B6B3_9BACL</name>
<keyword evidence="12" id="KW-0902">Two-component regulatory system</keyword>
<dbReference type="CDD" id="cd00130">
    <property type="entry name" value="PAS"/>
    <property type="match status" value="1"/>
</dbReference>
<dbReference type="Pfam" id="PF17203">
    <property type="entry name" value="sCache_3_2"/>
    <property type="match status" value="1"/>
</dbReference>
<dbReference type="EC" id="2.7.13.3" evidence="3"/>
<dbReference type="Pfam" id="PF00989">
    <property type="entry name" value="PAS"/>
    <property type="match status" value="1"/>
</dbReference>
<evidence type="ECO:0000259" key="16">
    <source>
        <dbReference type="PROSITE" id="PS50112"/>
    </source>
</evidence>
<keyword evidence="11 14" id="KW-1133">Transmembrane helix</keyword>
<evidence type="ECO:0000256" key="8">
    <source>
        <dbReference type="ARBA" id="ARBA00022741"/>
    </source>
</evidence>
<evidence type="ECO:0000313" key="17">
    <source>
        <dbReference type="EMBL" id="OYD07771.1"/>
    </source>
</evidence>
<dbReference type="Proteomes" id="UP000215459">
    <property type="component" value="Unassembled WGS sequence"/>
</dbReference>
<dbReference type="SUPFAM" id="SSF55874">
    <property type="entry name" value="ATPase domain of HSP90 chaperone/DNA topoisomerase II/histidine kinase"/>
    <property type="match status" value="1"/>
</dbReference>
<evidence type="ECO:0000256" key="14">
    <source>
        <dbReference type="SAM" id="Phobius"/>
    </source>
</evidence>
<dbReference type="InterPro" id="IPR039506">
    <property type="entry name" value="SPOB_a"/>
</dbReference>
<evidence type="ECO:0000256" key="2">
    <source>
        <dbReference type="ARBA" id="ARBA00004651"/>
    </source>
</evidence>
<protein>
    <recommendedName>
        <fullName evidence="3">histidine kinase</fullName>
        <ecNumber evidence="3">2.7.13.3</ecNumber>
    </recommendedName>
</protein>
<dbReference type="Gene3D" id="3.30.565.10">
    <property type="entry name" value="Histidine kinase-like ATPase, C-terminal domain"/>
    <property type="match status" value="1"/>
</dbReference>
<dbReference type="PROSITE" id="PS50109">
    <property type="entry name" value="HIS_KIN"/>
    <property type="match status" value="1"/>
</dbReference>
<evidence type="ECO:0000259" key="15">
    <source>
        <dbReference type="PROSITE" id="PS50109"/>
    </source>
</evidence>
<keyword evidence="7 14" id="KW-0812">Transmembrane</keyword>
<dbReference type="InterPro" id="IPR036890">
    <property type="entry name" value="HATPase_C_sf"/>
</dbReference>
<comment type="catalytic activity">
    <reaction evidence="1">
        <text>ATP + protein L-histidine = ADP + protein N-phospho-L-histidine.</text>
        <dbReference type="EC" id="2.7.13.3"/>
    </reaction>
</comment>
<keyword evidence="9" id="KW-0418">Kinase</keyword>
<dbReference type="PRINTS" id="PR00344">
    <property type="entry name" value="BCTRLSENSOR"/>
</dbReference>
<sequence length="530" mass="58683">MKSFFKVSLQTKILGLILSLILFVILSLTAIFAYLESRGTEMQMKQLALQTAKTISFMPTVKKAFHQQNPSGEIQPIAQKVGDQVGADVVVVANRDGVRYTDQPEIGRDAFLKYNYKAIVFGGYYNLETTGELGTVWWGKAPVIGDHGRVIGVVSVGFLKDKIQSSIYHAIVKISLFSSIVLLLGIGGGILLTKSIRKDTLGLEPHEIASLFRERSAILKSVKEGIAAIDEKGLVTMMNASARNMLGLSEDCIHRPIQEVLPHSKMLRVLETGQTENDQELVIHDRVLIVNRMPILEKGRTVGVVSSFRDKTEIKEMVNTLSEVRKYSEDLRAQTHEFTNKLYVLSGLLQLGRYEEAIEMIQSETERHESQNRILFQQIEDAKVQAVLLGKIGKASEKKVDFIIDSNSSLESLPEHIELSQLVTIIGNLIDNAMEAVGRQENGEISFFATDVGNDVVFEVSDNGSGIPEDRFNVIFEKGFSMKGSKNRGYGLANVKQAVEDLNGMIEVNSPKGGGAIFTVYLPKDLHIPL</sequence>
<dbReference type="GO" id="GO:0005886">
    <property type="term" value="C:plasma membrane"/>
    <property type="evidence" value="ECO:0007669"/>
    <property type="project" value="UniProtKB-SubCell"/>
</dbReference>
<keyword evidence="4" id="KW-1003">Cell membrane</keyword>
<feature type="domain" description="PAS" evidence="16">
    <location>
        <begin position="218"/>
        <end position="251"/>
    </location>
</feature>
<evidence type="ECO:0000256" key="3">
    <source>
        <dbReference type="ARBA" id="ARBA00012438"/>
    </source>
</evidence>
<dbReference type="SMART" id="SM00387">
    <property type="entry name" value="HATPase_c"/>
    <property type="match status" value="1"/>
</dbReference>
<dbReference type="InterPro" id="IPR013767">
    <property type="entry name" value="PAS_fold"/>
</dbReference>
<dbReference type="InterPro" id="IPR029151">
    <property type="entry name" value="Sensor-like_sf"/>
</dbReference>
<accession>A0A235B6B3</accession>
<dbReference type="InterPro" id="IPR005467">
    <property type="entry name" value="His_kinase_dom"/>
</dbReference>
<evidence type="ECO:0000256" key="12">
    <source>
        <dbReference type="ARBA" id="ARBA00023012"/>
    </source>
</evidence>
<evidence type="ECO:0000256" key="10">
    <source>
        <dbReference type="ARBA" id="ARBA00022840"/>
    </source>
</evidence>
<dbReference type="Gene3D" id="3.30.450.20">
    <property type="entry name" value="PAS domain"/>
    <property type="match status" value="2"/>
</dbReference>
<dbReference type="InterPro" id="IPR003594">
    <property type="entry name" value="HATPase_dom"/>
</dbReference>
<dbReference type="SUPFAM" id="SSF55785">
    <property type="entry name" value="PYP-like sensor domain (PAS domain)"/>
    <property type="match status" value="1"/>
</dbReference>
<reference evidence="17 18" key="1">
    <citation type="submission" date="2017-07" db="EMBL/GenBank/DDBJ databases">
        <title>The genome sequence of Paludifilum halophilum highlights mechanisms for microbial adaptation to high salt environemnts.</title>
        <authorList>
            <person name="Belbahri L."/>
        </authorList>
    </citation>
    <scope>NUCLEOTIDE SEQUENCE [LARGE SCALE GENOMIC DNA]</scope>
    <source>
        <strain evidence="17 18">DSM 102817</strain>
    </source>
</reference>
<keyword evidence="13 14" id="KW-0472">Membrane</keyword>
<dbReference type="RefSeq" id="WP_094264441.1">
    <property type="nucleotide sequence ID" value="NZ_NOWF01000005.1"/>
</dbReference>
<evidence type="ECO:0000256" key="13">
    <source>
        <dbReference type="ARBA" id="ARBA00023136"/>
    </source>
</evidence>
<dbReference type="OrthoDB" id="9792686at2"/>
<dbReference type="GO" id="GO:0006355">
    <property type="term" value="P:regulation of DNA-templated transcription"/>
    <property type="evidence" value="ECO:0007669"/>
    <property type="project" value="InterPro"/>
</dbReference>
<feature type="domain" description="Histidine kinase" evidence="15">
    <location>
        <begin position="333"/>
        <end position="526"/>
    </location>
</feature>
<feature type="transmembrane region" description="Helical" evidence="14">
    <location>
        <begin position="170"/>
        <end position="192"/>
    </location>
</feature>
<comment type="caution">
    <text evidence="17">The sequence shown here is derived from an EMBL/GenBank/DDBJ whole genome shotgun (WGS) entry which is preliminary data.</text>
</comment>
<evidence type="ECO:0000256" key="4">
    <source>
        <dbReference type="ARBA" id="ARBA00022475"/>
    </source>
</evidence>
<keyword evidence="8" id="KW-0547">Nucleotide-binding</keyword>
<dbReference type="CDD" id="cd16915">
    <property type="entry name" value="HATPase_DpiB-CitA-like"/>
    <property type="match status" value="1"/>
</dbReference>
<dbReference type="AlphaFoldDB" id="A0A235B6B3"/>
<dbReference type="Gene3D" id="1.10.287.130">
    <property type="match status" value="1"/>
</dbReference>
<dbReference type="GO" id="GO:0005524">
    <property type="term" value="F:ATP binding"/>
    <property type="evidence" value="ECO:0007669"/>
    <property type="project" value="UniProtKB-KW"/>
</dbReference>
<feature type="transmembrane region" description="Helical" evidence="14">
    <location>
        <begin position="13"/>
        <end position="35"/>
    </location>
</feature>
<keyword evidence="18" id="KW-1185">Reference proteome</keyword>
<keyword evidence="5" id="KW-0597">Phosphoprotein</keyword>
<evidence type="ECO:0000256" key="6">
    <source>
        <dbReference type="ARBA" id="ARBA00022679"/>
    </source>
</evidence>
<gene>
    <name evidence="17" type="ORF">CHM34_09900</name>
</gene>
<organism evidence="17 18">
    <name type="scientific">Paludifilum halophilum</name>
    <dbReference type="NCBI Taxonomy" id="1642702"/>
    <lineage>
        <taxon>Bacteria</taxon>
        <taxon>Bacillati</taxon>
        <taxon>Bacillota</taxon>
        <taxon>Bacilli</taxon>
        <taxon>Bacillales</taxon>
        <taxon>Thermoactinomycetaceae</taxon>
        <taxon>Paludifilum</taxon>
    </lineage>
</organism>